<dbReference type="InterPro" id="IPR001757">
    <property type="entry name" value="P_typ_ATPase"/>
</dbReference>
<keyword evidence="4 10" id="KW-0479">Metal-binding</keyword>
<feature type="transmembrane region" description="Helical" evidence="10">
    <location>
        <begin position="764"/>
        <end position="783"/>
    </location>
</feature>
<feature type="compositionally biased region" description="Basic and acidic residues" evidence="11">
    <location>
        <begin position="121"/>
        <end position="146"/>
    </location>
</feature>
<dbReference type="PRINTS" id="PR00943">
    <property type="entry name" value="CUATPASE"/>
</dbReference>
<evidence type="ECO:0000256" key="4">
    <source>
        <dbReference type="ARBA" id="ARBA00022723"/>
    </source>
</evidence>
<accession>D5UE59</accession>
<comment type="subcellular location">
    <subcellularLocation>
        <location evidence="1">Cell membrane</location>
        <topology evidence="1">Multi-pass membrane protein</topology>
    </subcellularLocation>
</comment>
<dbReference type="NCBIfam" id="TIGR01494">
    <property type="entry name" value="ATPase_P-type"/>
    <property type="match status" value="1"/>
</dbReference>
<keyword evidence="3 10" id="KW-0812">Transmembrane</keyword>
<evidence type="ECO:0000256" key="9">
    <source>
        <dbReference type="ARBA" id="ARBA00023136"/>
    </source>
</evidence>
<dbReference type="SUPFAM" id="SSF81653">
    <property type="entry name" value="Calcium ATPase, transduction domain A"/>
    <property type="match status" value="1"/>
</dbReference>
<dbReference type="GO" id="GO:0016887">
    <property type="term" value="F:ATP hydrolysis activity"/>
    <property type="evidence" value="ECO:0007669"/>
    <property type="project" value="InterPro"/>
</dbReference>
<feature type="region of interest" description="Disordered" evidence="11">
    <location>
        <begin position="822"/>
        <end position="845"/>
    </location>
</feature>
<feature type="transmembrane region" description="Helical" evidence="10">
    <location>
        <begin position="271"/>
        <end position="289"/>
    </location>
</feature>
<dbReference type="InterPro" id="IPR027256">
    <property type="entry name" value="P-typ_ATPase_IB"/>
</dbReference>
<dbReference type="PROSITE" id="PS50846">
    <property type="entry name" value="HMA_2"/>
    <property type="match status" value="1"/>
</dbReference>
<evidence type="ECO:0000256" key="10">
    <source>
        <dbReference type="RuleBase" id="RU362081"/>
    </source>
</evidence>
<dbReference type="AlphaFoldDB" id="D5UE59"/>
<dbReference type="PRINTS" id="PR00119">
    <property type="entry name" value="CATATPASE"/>
</dbReference>
<dbReference type="SUPFAM" id="SSF56784">
    <property type="entry name" value="HAD-like"/>
    <property type="match status" value="1"/>
</dbReference>
<keyword evidence="6 10" id="KW-0067">ATP-binding</keyword>
<dbReference type="Gene3D" id="3.30.70.100">
    <property type="match status" value="1"/>
</dbReference>
<dbReference type="SFLD" id="SFLDS00003">
    <property type="entry name" value="Haloacid_Dehalogenase"/>
    <property type="match status" value="1"/>
</dbReference>
<dbReference type="PANTHER" id="PTHR43520">
    <property type="entry name" value="ATP7, ISOFORM B"/>
    <property type="match status" value="1"/>
</dbReference>
<keyword evidence="10" id="KW-1003">Cell membrane</keyword>
<dbReference type="InterPro" id="IPR006121">
    <property type="entry name" value="HMA_dom"/>
</dbReference>
<dbReference type="KEGG" id="cfl:Cfla_3666"/>
<dbReference type="EMBL" id="CP001964">
    <property type="protein sequence ID" value="ADG76535.1"/>
    <property type="molecule type" value="Genomic_DNA"/>
</dbReference>
<dbReference type="FunFam" id="2.70.150.10:FF:000002">
    <property type="entry name" value="Copper-transporting ATPase 1, putative"/>
    <property type="match status" value="1"/>
</dbReference>
<proteinExistence type="inferred from homology"/>
<dbReference type="SFLD" id="SFLDG00002">
    <property type="entry name" value="C1.7:_P-type_atpase_like"/>
    <property type="match status" value="1"/>
</dbReference>
<protein>
    <submittedName>
        <fullName evidence="13">Copper-translocating P-type ATPase</fullName>
    </submittedName>
</protein>
<feature type="transmembrane region" description="Helical" evidence="10">
    <location>
        <begin position="214"/>
        <end position="231"/>
    </location>
</feature>
<feature type="transmembrane region" description="Helical" evidence="10">
    <location>
        <begin position="795"/>
        <end position="813"/>
    </location>
</feature>
<dbReference type="InterPro" id="IPR036163">
    <property type="entry name" value="HMA_dom_sf"/>
</dbReference>
<dbReference type="InterPro" id="IPR036412">
    <property type="entry name" value="HAD-like_sf"/>
</dbReference>
<dbReference type="PROSITE" id="PS00154">
    <property type="entry name" value="ATPASE_E1_E2"/>
    <property type="match status" value="1"/>
</dbReference>
<keyword evidence="5 10" id="KW-0547">Nucleotide-binding</keyword>
<dbReference type="InterPro" id="IPR023298">
    <property type="entry name" value="ATPase_P-typ_TM_dom_sf"/>
</dbReference>
<dbReference type="Pfam" id="PF00403">
    <property type="entry name" value="HMA"/>
    <property type="match status" value="1"/>
</dbReference>
<evidence type="ECO:0000256" key="2">
    <source>
        <dbReference type="ARBA" id="ARBA00006024"/>
    </source>
</evidence>
<gene>
    <name evidence="13" type="ordered locus">Cfla_3666</name>
</gene>
<evidence type="ECO:0000256" key="6">
    <source>
        <dbReference type="ARBA" id="ARBA00022840"/>
    </source>
</evidence>
<dbReference type="InterPro" id="IPR044492">
    <property type="entry name" value="P_typ_ATPase_HD_dom"/>
</dbReference>
<evidence type="ECO:0000256" key="11">
    <source>
        <dbReference type="SAM" id="MobiDB-lite"/>
    </source>
</evidence>
<comment type="similarity">
    <text evidence="2 10">Belongs to the cation transport ATPase (P-type) (TC 3.A.3) family. Type IB subfamily.</text>
</comment>
<dbReference type="eggNOG" id="COG2217">
    <property type="taxonomic scope" value="Bacteria"/>
</dbReference>
<dbReference type="GO" id="GO:0055070">
    <property type="term" value="P:copper ion homeostasis"/>
    <property type="evidence" value="ECO:0007669"/>
    <property type="project" value="TreeGrafter"/>
</dbReference>
<reference evidence="13 14" key="1">
    <citation type="journal article" date="2010" name="Stand. Genomic Sci.">
        <title>Complete genome sequence of Cellulomonas flavigena type strain (134).</title>
        <authorList>
            <person name="Abt B."/>
            <person name="Foster B."/>
            <person name="Lapidus A."/>
            <person name="Clum A."/>
            <person name="Sun H."/>
            <person name="Pukall R."/>
            <person name="Lucas S."/>
            <person name="Glavina Del Rio T."/>
            <person name="Nolan M."/>
            <person name="Tice H."/>
            <person name="Cheng J.F."/>
            <person name="Pitluck S."/>
            <person name="Liolios K."/>
            <person name="Ivanova N."/>
            <person name="Mavromatis K."/>
            <person name="Ovchinnikova G."/>
            <person name="Pati A."/>
            <person name="Goodwin L."/>
            <person name="Chen A."/>
            <person name="Palaniappan K."/>
            <person name="Land M."/>
            <person name="Hauser L."/>
            <person name="Chang Y.J."/>
            <person name="Jeffries C.D."/>
            <person name="Rohde M."/>
            <person name="Goker M."/>
            <person name="Woyke T."/>
            <person name="Bristow J."/>
            <person name="Eisen J.A."/>
            <person name="Markowitz V."/>
            <person name="Hugenholtz P."/>
            <person name="Kyrpides N.C."/>
            <person name="Klenk H.P."/>
        </authorList>
    </citation>
    <scope>NUCLEOTIDE SEQUENCE [LARGE SCALE GENOMIC DNA]</scope>
    <source>
        <strain evidence="14">ATCC 482 / DSM 20109 / BCRC 11376 / JCM 18109 / NBRC 3775 / NCIMB 8073 / NRS 134</strain>
    </source>
</reference>
<dbReference type="CDD" id="cd02094">
    <property type="entry name" value="P-type_ATPase_Cu-like"/>
    <property type="match status" value="1"/>
</dbReference>
<dbReference type="InterPro" id="IPR023299">
    <property type="entry name" value="ATPase_P-typ_cyto_dom_N"/>
</dbReference>
<dbReference type="NCBIfam" id="TIGR01511">
    <property type="entry name" value="ATPase-IB1_Cu"/>
    <property type="match status" value="1"/>
</dbReference>
<evidence type="ECO:0000256" key="8">
    <source>
        <dbReference type="ARBA" id="ARBA00022989"/>
    </source>
</evidence>
<dbReference type="InterPro" id="IPR008250">
    <property type="entry name" value="ATPase_P-typ_transduc_dom_A_sf"/>
</dbReference>
<dbReference type="STRING" id="446466.Cfla_3666"/>
<evidence type="ECO:0000259" key="12">
    <source>
        <dbReference type="PROSITE" id="PS50846"/>
    </source>
</evidence>
<dbReference type="Gene3D" id="3.40.1110.10">
    <property type="entry name" value="Calcium-transporting ATPase, cytoplasmic domain N"/>
    <property type="match status" value="1"/>
</dbReference>
<name>D5UE59_CELFN</name>
<evidence type="ECO:0000256" key="1">
    <source>
        <dbReference type="ARBA" id="ARBA00004651"/>
    </source>
</evidence>
<dbReference type="GO" id="GO:0043682">
    <property type="term" value="F:P-type divalent copper transporter activity"/>
    <property type="evidence" value="ECO:0007669"/>
    <property type="project" value="TreeGrafter"/>
</dbReference>
<dbReference type="GO" id="GO:0005524">
    <property type="term" value="F:ATP binding"/>
    <property type="evidence" value="ECO:0007669"/>
    <property type="project" value="UniProtKB-UniRule"/>
</dbReference>
<dbReference type="InterPro" id="IPR018303">
    <property type="entry name" value="ATPase_P-typ_P_site"/>
</dbReference>
<keyword evidence="7" id="KW-1278">Translocase</keyword>
<feature type="region of interest" description="Disordered" evidence="11">
    <location>
        <begin position="90"/>
        <end position="168"/>
    </location>
</feature>
<feature type="transmembrane region" description="Helical" evidence="10">
    <location>
        <begin position="177"/>
        <end position="194"/>
    </location>
</feature>
<feature type="transmembrane region" description="Helical" evidence="10">
    <location>
        <begin position="243"/>
        <end position="265"/>
    </location>
</feature>
<dbReference type="InterPro" id="IPR059000">
    <property type="entry name" value="ATPase_P-type_domA"/>
</dbReference>
<dbReference type="SFLD" id="SFLDF00027">
    <property type="entry name" value="p-type_atpase"/>
    <property type="match status" value="1"/>
</dbReference>
<dbReference type="Pfam" id="PF00122">
    <property type="entry name" value="E1-E2_ATPase"/>
    <property type="match status" value="1"/>
</dbReference>
<feature type="domain" description="HMA" evidence="12">
    <location>
        <begin position="4"/>
        <end position="70"/>
    </location>
</feature>
<organism evidence="13 14">
    <name type="scientific">Cellulomonas flavigena (strain ATCC 482 / DSM 20109 / BCRC 11376 / JCM 18109 / NBRC 3775 / NCIMB 8073 / NRS 134)</name>
    <dbReference type="NCBI Taxonomy" id="446466"/>
    <lineage>
        <taxon>Bacteria</taxon>
        <taxon>Bacillati</taxon>
        <taxon>Actinomycetota</taxon>
        <taxon>Actinomycetes</taxon>
        <taxon>Micrococcales</taxon>
        <taxon>Cellulomonadaceae</taxon>
        <taxon>Cellulomonas</taxon>
    </lineage>
</organism>
<sequence length="845" mass="87027">MASQSTVLDVRGLHWATSEAVVEKALAHRPGVVEVNANAVSQTASVTYDPALTSVAQLTGWVRDCGYHCAGQSVPDHVCDPMSEPVTVDRHGASTVDGRGAPTTRALHDPHAGHAGQAPHGPDDAHDPGHPEHPSGGHGKSAHDRPSSGVSPHDAMGHGGHHGGGSMEDMARDMRNRFLLALLLSIPITLWSPIGREVLGFTAPTPFGLRDDVLALALSLPVIFYSAWIFFDGAARALRARTLDMMVLVAVGVGTGWVYSVAVTLSGGGDVFYEAATVLTTFVLLGHWVEMRARGGANDAVRTLLELAPAKAVVLRDGVETEVPTSQVVVGDLLLVRPGAKIPVDAIVEDGESEVDESMVTGESMPVAKSPGSEVIGASINTTGTLRVRAARVGADTALAQIVKMVQDAQNSKAPGQRLADRAAFWLVLVALVGGTGTFLVWLAAGASVPTAMLFAITVVVITCPDALGLATPTAIMVGTGLGAKRGVLFKNASALEASARIDTVVMDKTGTLTKGEPAVTDVIVDGIDDVDLLALVSAVERESEHPLARAIVSHATSAGAPVLTATGFRNVPGRGATATVDGRRVLVGNRRLMADEGVELGNLAARRDELAASGRTAVVVAVDGRAAGVVALADAARDTSSAAVAAMRGSGIQVVMLTGDNEATARRIADQLGIDTVIAEVLPGDKAARVAELQASGRRVAMVGDGVNDAPALARADIGIAIGAGTDVAIETADIVLMRSDPLDVPVALRIGKGTLRKMRQNLGWAIGYNALALPVAAGVFYPQFGVSLSPELAALSMSGSSVIVAANALLLKRLKLPSPQVAGGARHDPLRDGSGVAVRAEPH</sequence>
<dbReference type="NCBIfam" id="TIGR01525">
    <property type="entry name" value="ATPase-IB_hvy"/>
    <property type="match status" value="1"/>
</dbReference>
<dbReference type="GO" id="GO:0005507">
    <property type="term" value="F:copper ion binding"/>
    <property type="evidence" value="ECO:0007669"/>
    <property type="project" value="TreeGrafter"/>
</dbReference>
<keyword evidence="14" id="KW-1185">Reference proteome</keyword>
<feature type="transmembrane region" description="Helical" evidence="10">
    <location>
        <begin position="451"/>
        <end position="476"/>
    </location>
</feature>
<dbReference type="SUPFAM" id="SSF55008">
    <property type="entry name" value="HMA, heavy metal-associated domain"/>
    <property type="match status" value="1"/>
</dbReference>
<dbReference type="Proteomes" id="UP000000849">
    <property type="component" value="Chromosome"/>
</dbReference>
<evidence type="ECO:0000256" key="3">
    <source>
        <dbReference type="ARBA" id="ARBA00022692"/>
    </source>
</evidence>
<dbReference type="Pfam" id="PF00702">
    <property type="entry name" value="Hydrolase"/>
    <property type="match status" value="1"/>
</dbReference>
<dbReference type="HOGENOM" id="CLU_001771_0_3_11"/>
<dbReference type="RefSeq" id="WP_013118863.1">
    <property type="nucleotide sequence ID" value="NC_014151.1"/>
</dbReference>
<dbReference type="Gene3D" id="3.40.50.1000">
    <property type="entry name" value="HAD superfamily/HAD-like"/>
    <property type="match status" value="1"/>
</dbReference>
<dbReference type="OrthoDB" id="7059309at2"/>
<dbReference type="GO" id="GO:0005886">
    <property type="term" value="C:plasma membrane"/>
    <property type="evidence" value="ECO:0007669"/>
    <property type="project" value="UniProtKB-SubCell"/>
</dbReference>
<feature type="transmembrane region" description="Helical" evidence="10">
    <location>
        <begin position="423"/>
        <end position="445"/>
    </location>
</feature>
<evidence type="ECO:0000256" key="5">
    <source>
        <dbReference type="ARBA" id="ARBA00022741"/>
    </source>
</evidence>
<dbReference type="Gene3D" id="2.70.150.10">
    <property type="entry name" value="Calcium-transporting ATPase, cytoplasmic transduction domain A"/>
    <property type="match status" value="1"/>
</dbReference>
<evidence type="ECO:0000256" key="7">
    <source>
        <dbReference type="ARBA" id="ARBA00022967"/>
    </source>
</evidence>
<evidence type="ECO:0000313" key="14">
    <source>
        <dbReference type="Proteomes" id="UP000000849"/>
    </source>
</evidence>
<dbReference type="CDD" id="cd00371">
    <property type="entry name" value="HMA"/>
    <property type="match status" value="1"/>
</dbReference>
<keyword evidence="8 10" id="KW-1133">Transmembrane helix</keyword>
<keyword evidence="9 10" id="KW-0472">Membrane</keyword>
<dbReference type="InterPro" id="IPR023214">
    <property type="entry name" value="HAD_sf"/>
</dbReference>
<dbReference type="SUPFAM" id="SSF81665">
    <property type="entry name" value="Calcium ATPase, transmembrane domain M"/>
    <property type="match status" value="1"/>
</dbReference>
<evidence type="ECO:0000313" key="13">
    <source>
        <dbReference type="EMBL" id="ADG76535.1"/>
    </source>
</evidence>
<dbReference type="PANTHER" id="PTHR43520:SF8">
    <property type="entry name" value="P-TYPE CU(+) TRANSPORTER"/>
    <property type="match status" value="1"/>
</dbReference>